<keyword evidence="7" id="KW-1185">Reference proteome</keyword>
<feature type="compositionally biased region" description="Basic and acidic residues" evidence="5">
    <location>
        <begin position="324"/>
        <end position="341"/>
    </location>
</feature>
<evidence type="ECO:0008006" key="8">
    <source>
        <dbReference type="Google" id="ProtNLM"/>
    </source>
</evidence>
<keyword evidence="4" id="KW-0175">Coiled coil</keyword>
<organism evidence="6 7">
    <name type="scientific">Laodelphax striatellus</name>
    <name type="common">Small brown planthopper</name>
    <name type="synonym">Delphax striatella</name>
    <dbReference type="NCBI Taxonomy" id="195883"/>
    <lineage>
        <taxon>Eukaryota</taxon>
        <taxon>Metazoa</taxon>
        <taxon>Ecdysozoa</taxon>
        <taxon>Arthropoda</taxon>
        <taxon>Hexapoda</taxon>
        <taxon>Insecta</taxon>
        <taxon>Pterygota</taxon>
        <taxon>Neoptera</taxon>
        <taxon>Paraneoptera</taxon>
        <taxon>Hemiptera</taxon>
        <taxon>Auchenorrhyncha</taxon>
        <taxon>Fulgoroidea</taxon>
        <taxon>Delphacidae</taxon>
        <taxon>Criomorphinae</taxon>
        <taxon>Laodelphax</taxon>
    </lineage>
</organism>
<gene>
    <name evidence="6" type="ORF">LSTR_LSTR011732</name>
</gene>
<feature type="compositionally biased region" description="Low complexity" evidence="5">
    <location>
        <begin position="26"/>
        <end position="39"/>
    </location>
</feature>
<evidence type="ECO:0000256" key="5">
    <source>
        <dbReference type="SAM" id="MobiDB-lite"/>
    </source>
</evidence>
<feature type="region of interest" description="Disordered" evidence="5">
    <location>
        <begin position="1"/>
        <end position="41"/>
    </location>
</feature>
<evidence type="ECO:0000256" key="4">
    <source>
        <dbReference type="SAM" id="Coils"/>
    </source>
</evidence>
<dbReference type="FunCoup" id="A0A482WMF8">
    <property type="interactions" value="1556"/>
</dbReference>
<comment type="subcellular location">
    <subcellularLocation>
        <location evidence="1">Nucleus</location>
    </subcellularLocation>
</comment>
<feature type="compositionally biased region" description="Basic residues" evidence="5">
    <location>
        <begin position="342"/>
        <end position="351"/>
    </location>
</feature>
<dbReference type="InterPro" id="IPR019163">
    <property type="entry name" value="THO_Thoc5"/>
</dbReference>
<protein>
    <recommendedName>
        <fullName evidence="8">THO complex subunit 5</fullName>
    </recommendedName>
</protein>
<comment type="similarity">
    <text evidence="2">Belongs to the THOC5 family.</text>
</comment>
<dbReference type="Pfam" id="PF09766">
    <property type="entry name" value="FmiP_Thoc5"/>
    <property type="match status" value="1"/>
</dbReference>
<dbReference type="InParanoid" id="A0A482WMF8"/>
<reference evidence="6 7" key="1">
    <citation type="journal article" date="2017" name="Gigascience">
        <title>Genome sequence of the small brown planthopper, Laodelphax striatellus.</title>
        <authorList>
            <person name="Zhu J."/>
            <person name="Jiang F."/>
            <person name="Wang X."/>
            <person name="Yang P."/>
            <person name="Bao Y."/>
            <person name="Zhao W."/>
            <person name="Wang W."/>
            <person name="Lu H."/>
            <person name="Wang Q."/>
            <person name="Cui N."/>
            <person name="Li J."/>
            <person name="Chen X."/>
            <person name="Luo L."/>
            <person name="Yu J."/>
            <person name="Kang L."/>
            <person name="Cui F."/>
        </authorList>
    </citation>
    <scope>NUCLEOTIDE SEQUENCE [LARGE SCALE GENOMIC DNA]</scope>
    <source>
        <strain evidence="6">Lst14</strain>
    </source>
</reference>
<accession>A0A482WMF8</accession>
<evidence type="ECO:0000256" key="3">
    <source>
        <dbReference type="ARBA" id="ARBA00023242"/>
    </source>
</evidence>
<dbReference type="PANTHER" id="PTHR13375">
    <property type="entry name" value="FMS INTERACTING PROTEIN"/>
    <property type="match status" value="1"/>
</dbReference>
<name>A0A482WMF8_LAOST</name>
<dbReference type="EMBL" id="QKKF02031305">
    <property type="protein sequence ID" value="RZF34490.1"/>
    <property type="molecule type" value="Genomic_DNA"/>
</dbReference>
<keyword evidence="3" id="KW-0539">Nucleus</keyword>
<dbReference type="Proteomes" id="UP000291343">
    <property type="component" value="Unassembled WGS sequence"/>
</dbReference>
<dbReference type="AlphaFoldDB" id="A0A482WMF8"/>
<dbReference type="SMR" id="A0A482WMF8"/>
<dbReference type="GO" id="GO:0003729">
    <property type="term" value="F:mRNA binding"/>
    <property type="evidence" value="ECO:0007669"/>
    <property type="project" value="TreeGrafter"/>
</dbReference>
<feature type="compositionally biased region" description="Low complexity" evidence="5">
    <location>
        <begin position="1"/>
        <end position="15"/>
    </location>
</feature>
<dbReference type="STRING" id="195883.A0A482WMF8"/>
<dbReference type="GO" id="GO:0006406">
    <property type="term" value="P:mRNA export from nucleus"/>
    <property type="evidence" value="ECO:0007669"/>
    <property type="project" value="TreeGrafter"/>
</dbReference>
<dbReference type="OrthoDB" id="20582at2759"/>
<comment type="caution">
    <text evidence="6">The sequence shown here is derived from an EMBL/GenBank/DDBJ whole genome shotgun (WGS) entry which is preliminary data.</text>
</comment>
<evidence type="ECO:0000313" key="6">
    <source>
        <dbReference type="EMBL" id="RZF34490.1"/>
    </source>
</evidence>
<evidence type="ECO:0000256" key="2">
    <source>
        <dbReference type="ARBA" id="ARBA00008044"/>
    </source>
</evidence>
<feature type="region of interest" description="Disordered" evidence="5">
    <location>
        <begin position="305"/>
        <end position="359"/>
    </location>
</feature>
<dbReference type="PANTHER" id="PTHR13375:SF3">
    <property type="entry name" value="THO COMPLEX SUBUNIT 5 HOMOLOG"/>
    <property type="match status" value="1"/>
</dbReference>
<feature type="coiled-coil region" evidence="4">
    <location>
        <begin position="203"/>
        <end position="237"/>
    </location>
</feature>
<evidence type="ECO:0000256" key="1">
    <source>
        <dbReference type="ARBA" id="ARBA00004123"/>
    </source>
</evidence>
<dbReference type="GO" id="GO:0000445">
    <property type="term" value="C:THO complex part of transcription export complex"/>
    <property type="evidence" value="ECO:0007669"/>
    <property type="project" value="TreeGrafter"/>
</dbReference>
<evidence type="ECO:0000313" key="7">
    <source>
        <dbReference type="Proteomes" id="UP000291343"/>
    </source>
</evidence>
<proteinExistence type="inferred from homology"/>
<sequence length="699" mass="79479">MSKNTSSSSASTASSDAKKRRKEEASGASLLQSSSSSKSTADNNIYKTVIEYEETEALRRNPDEDLELVKKTCEEFRTLMGEIAEIKAKDKDPAAIAEKRTQAMLLFVILKKLNRLEKFRMKNSRDLLHKVKQQVDSQHLHLQNLLYEVLHLKKEVTKCLQFKSKDEEIDLVSVEEFYKEAPESISRPDQTKADSHQLKLARLEWELKQRKQLAAQCQELQAEKETVAAEIQKKKTHLESLAPMLKDILSATKPVQEYLGFTGSSRVVKQPEIAYLLPNPLYFLYVQASSYQEASDNKNMAVTISGDEEEAQRMRRTAVSSKQQYDHHEDSDSDNQEEKEGGKRHHRKKSKTDRQEERKKHLLVKHPLSVVVSITLNSGSSLQLAFFYLINLNIITVKVKVVLVEVDHSISASHLISGETILSELFPNDFGLESPNVANHYQLKQVGLNSYDSKEYGLAYFWAQKICGFDFASAQNDSKVEPTSAVSQENLPGILRAIKKRLAARITLYKQIQSLENRMIPEHPELSSMFAPKTHGSIDFWQTIVHADFITLPYTAHLLTAANVSESDSFFKTVISRGSSAKLHAAVVLKCDFPSSTPIFALQIETQGKQLNAKNDESIRDMEREVNHYCKEYCSTTNLRERILTAQMLQLLSCFDIYLEAAMTSQFPREKIFIQPVRGKTRSLPYKYMKIGNGIFTQH</sequence>